<dbReference type="AlphaFoldDB" id="A0A0H3H5D9"/>
<dbReference type="GO" id="GO:0008671">
    <property type="term" value="F:2-dehydro-3-deoxygalactonokinase activity"/>
    <property type="evidence" value="ECO:0007669"/>
    <property type="project" value="InterPro"/>
</dbReference>
<sequence length="290" mass="30842">MKDYIAVDWGSTQLRGWLIRNGQCIGTKQLPLGITRLNGRSPADVFAEHVAPWRGAEMLPVLMAGMIGSDAGWQAVPYLACPAAIDAPGQQRCAVAEGVWIIPGLKIAQDGEFNVMRGEETQLLGAIELAPAECYVLPGTHCKWVQVTDGMVRHFATAMTGELHHLLMTQSLIGKGLPAQQADEAAFEQGLEKGLAQPSLISELFVARAARVLGALAATSVSDYLSGLLIGAEVATLGQRYRTSGVTLVGDPALNARYSRAMKARGMTVNSCSGDEALLSGMARIMHGQD</sequence>
<dbReference type="InterPro" id="IPR042257">
    <property type="entry name" value="DGOK_C"/>
</dbReference>
<dbReference type="Pfam" id="PF05035">
    <property type="entry name" value="DGOK"/>
    <property type="match status" value="1"/>
</dbReference>
<dbReference type="GO" id="GO:0034194">
    <property type="term" value="P:D-galactonate catabolic process"/>
    <property type="evidence" value="ECO:0007669"/>
    <property type="project" value="InterPro"/>
</dbReference>
<dbReference type="HOGENOM" id="CLU_058005_2_0_6"/>
<dbReference type="EMBL" id="CP003218">
    <property type="protein sequence ID" value="AEX03744.1"/>
    <property type="molecule type" value="Genomic_DNA"/>
</dbReference>
<dbReference type="RefSeq" id="WP_014227794.1">
    <property type="nucleotide sequence ID" value="NC_016612.1"/>
</dbReference>
<organism evidence="1 2">
    <name type="scientific">Klebsiella michiganensis (strain ATCC 8724 / DSM 4798 / JCM 20051 / NBRC 3318 / NRRL B-199 / KCTC 1686 / BUCSAV 143 / CCM 1901)</name>
    <dbReference type="NCBI Taxonomy" id="1006551"/>
    <lineage>
        <taxon>Bacteria</taxon>
        <taxon>Pseudomonadati</taxon>
        <taxon>Pseudomonadota</taxon>
        <taxon>Gammaproteobacteria</taxon>
        <taxon>Enterobacterales</taxon>
        <taxon>Enterobacteriaceae</taxon>
        <taxon>Klebsiella/Raoultella group</taxon>
        <taxon>Klebsiella</taxon>
    </lineage>
</organism>
<dbReference type="InterPro" id="IPR042258">
    <property type="entry name" value="DGOK_N"/>
</dbReference>
<dbReference type="Gene3D" id="3.30.420.300">
    <property type="entry name" value="2-keto-3-deoxy-galactonokinase, substrate binding domain"/>
    <property type="match status" value="1"/>
</dbReference>
<dbReference type="Proteomes" id="UP000007843">
    <property type="component" value="Chromosome"/>
</dbReference>
<dbReference type="CDD" id="cd24012">
    <property type="entry name" value="ASKHA_NBD_KDGal-kinase"/>
    <property type="match status" value="1"/>
</dbReference>
<dbReference type="Gene3D" id="3.30.420.310">
    <property type="entry name" value="2-keto-3-deoxy-galactonokinase, C-terminal domain"/>
    <property type="match status" value="1"/>
</dbReference>
<accession>A0A0H3H5D9</accession>
<evidence type="ECO:0000313" key="2">
    <source>
        <dbReference type="Proteomes" id="UP000007843"/>
    </source>
</evidence>
<keyword evidence="1" id="KW-0808">Transferase</keyword>
<reference evidence="1 2" key="1">
    <citation type="journal article" date="2012" name="J. Bacteriol.">
        <title>Complete genome sequence of Klebsiella oxytoca KCTC 1686, used in production of 2,3-butanediol.</title>
        <authorList>
            <person name="Shin S.H."/>
            <person name="Kim S."/>
            <person name="Kim J.Y."/>
            <person name="Lee S."/>
            <person name="Um Y."/>
            <person name="Oh M.K."/>
            <person name="Kim Y.R."/>
            <person name="Lee J."/>
            <person name="Yang K.S."/>
        </authorList>
    </citation>
    <scope>NUCLEOTIDE SEQUENCE [LARGE SCALE GENOMIC DNA]</scope>
    <source>
        <strain evidence="2">ATCC 8724 / DSM 4798 / JCM 20051 / NBRC 3318 / NRRL B-199 / KCTC 1686</strain>
    </source>
</reference>
<dbReference type="KEGG" id="kox:KOX_10090"/>
<keyword evidence="1" id="KW-0418">Kinase</keyword>
<dbReference type="InterPro" id="IPR007729">
    <property type="entry name" value="DGOK"/>
</dbReference>
<evidence type="ECO:0000313" key="1">
    <source>
        <dbReference type="EMBL" id="AEX03744.1"/>
    </source>
</evidence>
<proteinExistence type="predicted"/>
<gene>
    <name evidence="1" type="ordered locus">KOX_10090</name>
</gene>
<protein>
    <submittedName>
        <fullName evidence="1">2-oxo-3-deoxygalactonate kinase</fullName>
    </submittedName>
</protein>
<name>A0A0H3H5D9_KLEM8</name>